<evidence type="ECO:0000256" key="2">
    <source>
        <dbReference type="ARBA" id="ARBA00022645"/>
    </source>
</evidence>
<dbReference type="PANTHER" id="PTHR30627:SF1">
    <property type="entry name" value="PEPTIDOGLYCAN D,D-TRANSPEPTIDASE FTSI"/>
    <property type="match status" value="1"/>
</dbReference>
<feature type="domain" description="Penicillin-binding protein dimerisation" evidence="5">
    <location>
        <begin position="51"/>
        <end position="157"/>
    </location>
</feature>
<dbReference type="AlphaFoldDB" id="A0A062TPM7"/>
<accession>A0A062TPM7</accession>
<gene>
    <name evidence="6" type="ORF">HY3_03570</name>
</gene>
<keyword evidence="3" id="KW-0472">Membrane</keyword>
<dbReference type="GO" id="GO:0005886">
    <property type="term" value="C:plasma membrane"/>
    <property type="evidence" value="ECO:0007669"/>
    <property type="project" value="TreeGrafter"/>
</dbReference>
<evidence type="ECO:0000259" key="4">
    <source>
        <dbReference type="Pfam" id="PF00905"/>
    </source>
</evidence>
<evidence type="ECO:0000256" key="1">
    <source>
        <dbReference type="ARBA" id="ARBA00004370"/>
    </source>
</evidence>
<dbReference type="PANTHER" id="PTHR30627">
    <property type="entry name" value="PEPTIDOGLYCAN D,D-TRANSPEPTIDASE"/>
    <property type="match status" value="1"/>
</dbReference>
<dbReference type="GO" id="GO:0071555">
    <property type="term" value="P:cell wall organization"/>
    <property type="evidence" value="ECO:0007669"/>
    <property type="project" value="TreeGrafter"/>
</dbReference>
<dbReference type="GO" id="GO:0004180">
    <property type="term" value="F:carboxypeptidase activity"/>
    <property type="evidence" value="ECO:0007669"/>
    <property type="project" value="UniProtKB-KW"/>
</dbReference>
<keyword evidence="2" id="KW-0645">Protease</keyword>
<dbReference type="Gene3D" id="1.10.150.770">
    <property type="match status" value="1"/>
</dbReference>
<dbReference type="InterPro" id="IPR050515">
    <property type="entry name" value="Beta-lactam/transpept"/>
</dbReference>
<organism evidence="6 7">
    <name type="scientific">Hyphomonas pacifica</name>
    <dbReference type="NCBI Taxonomy" id="1280941"/>
    <lineage>
        <taxon>Bacteria</taxon>
        <taxon>Pseudomonadati</taxon>
        <taxon>Pseudomonadota</taxon>
        <taxon>Alphaproteobacteria</taxon>
        <taxon>Hyphomonadales</taxon>
        <taxon>Hyphomonadaceae</taxon>
        <taxon>Hyphomonas</taxon>
    </lineage>
</organism>
<proteinExistence type="predicted"/>
<dbReference type="Pfam" id="PF03717">
    <property type="entry name" value="PBP_dimer"/>
    <property type="match status" value="1"/>
</dbReference>
<dbReference type="Gene3D" id="3.90.1310.10">
    <property type="entry name" value="Penicillin-binding protein 2a (Domain 2)"/>
    <property type="match status" value="1"/>
</dbReference>
<keyword evidence="7" id="KW-1185">Reference proteome</keyword>
<dbReference type="RefSeq" id="WP_034828224.1">
    <property type="nucleotide sequence ID" value="NZ_AWFA01000045.1"/>
</dbReference>
<keyword evidence="2" id="KW-0378">Hydrolase</keyword>
<reference evidence="6 7" key="1">
    <citation type="submission" date="2013-04" db="EMBL/GenBank/DDBJ databases">
        <title>Hyphomonas sp. T24B3 Genome Sequencing.</title>
        <authorList>
            <person name="Lai Q."/>
            <person name="Shao Z."/>
        </authorList>
    </citation>
    <scope>NUCLEOTIDE SEQUENCE [LARGE SCALE GENOMIC DNA]</scope>
    <source>
        <strain evidence="6 7">T24B3</strain>
    </source>
</reference>
<dbReference type="InterPro" id="IPR005311">
    <property type="entry name" value="PBP_dimer"/>
</dbReference>
<dbReference type="InterPro" id="IPR036138">
    <property type="entry name" value="PBP_dimer_sf"/>
</dbReference>
<dbReference type="GO" id="GO:0008658">
    <property type="term" value="F:penicillin binding"/>
    <property type="evidence" value="ECO:0007669"/>
    <property type="project" value="InterPro"/>
</dbReference>
<name>A0A062TPM7_9PROT</name>
<evidence type="ECO:0000313" key="7">
    <source>
        <dbReference type="Proteomes" id="UP000249123"/>
    </source>
</evidence>
<accession>A0A328JVD2</accession>
<dbReference type="InterPro" id="IPR001460">
    <property type="entry name" value="PCN-bd_Tpept"/>
</dbReference>
<feature type="domain" description="Penicillin-binding protein transpeptidase" evidence="4">
    <location>
        <begin position="210"/>
        <end position="492"/>
    </location>
</feature>
<dbReference type="STRING" id="1280941.HY2_03875"/>
<keyword evidence="2" id="KW-0121">Carboxypeptidase</keyword>
<dbReference type="OrthoDB" id="9789078at2"/>
<dbReference type="Gene3D" id="3.40.710.10">
    <property type="entry name" value="DD-peptidase/beta-lactamase superfamily"/>
    <property type="match status" value="1"/>
</dbReference>
<dbReference type="EMBL" id="AWFB01000045">
    <property type="protein sequence ID" value="RAN31662.1"/>
    <property type="molecule type" value="Genomic_DNA"/>
</dbReference>
<protein>
    <submittedName>
        <fullName evidence="6">Uncharacterized protein</fullName>
    </submittedName>
</protein>
<dbReference type="Pfam" id="PF00905">
    <property type="entry name" value="Transpeptidase"/>
    <property type="match status" value="1"/>
</dbReference>
<dbReference type="Gene3D" id="3.30.450.330">
    <property type="match status" value="1"/>
</dbReference>
<dbReference type="InterPro" id="IPR012338">
    <property type="entry name" value="Beta-lactam/transpept-like"/>
</dbReference>
<sequence length="542" mass="57831">MSEASRNRTRLAGLGVGALFVVLAGKAGYLALAGGDAPVHHASEEAPRVVRADIVDRNGELLATSVSAYSLVANPKLIWDGGEVAAALATVLPEIDVEGLSERLSDQTREFVWVKRGLTPRQRKAVFDLGLEGLRFEEESRRAYPRGTLAGHVLGFTNIDGVGAGGIEYSQNERLAQGGEPVRLTIDNGVQAAVEAELAATAAEHDIQGGAVILMDAQTGEVRAMASWPPFDPNRSLDIGVSDPSRMNRAVGAVYELGSVFKPFTVAAAIESGIVHPKDLFDVRKPLEIRGYTIKDDHPFYGDADVTHIISQSSNIGTVRINEKLGTRRQQAFLKQAGLMDRAHIELSGSAAPILPERFDDLYSATISYGHGIAVTPMAYLEAFSAFANGGERVQPTLIMNHRERPQPVRVMSALTAEIVNVMMREAVVTGTGKNAEVAGYRVAGKTGTAEKPIPGGYSDTENVTSFAAIFPYDRPQYALIVTLDDPQAGNEIGVTAAYNAAPTAGRIIERVAPLLGLAPRFEDIRPAGAALGSAQEKRSSL</sequence>
<dbReference type="SUPFAM" id="SSF56601">
    <property type="entry name" value="beta-lactamase/transpeptidase-like"/>
    <property type="match status" value="1"/>
</dbReference>
<evidence type="ECO:0000259" key="5">
    <source>
        <dbReference type="Pfam" id="PF03717"/>
    </source>
</evidence>
<comment type="caution">
    <text evidence="6">The sequence shown here is derived from an EMBL/GenBank/DDBJ whole genome shotgun (WGS) entry which is preliminary data.</text>
</comment>
<dbReference type="eggNOG" id="COG0768">
    <property type="taxonomic scope" value="Bacteria"/>
</dbReference>
<dbReference type="SUPFAM" id="SSF56519">
    <property type="entry name" value="Penicillin binding protein dimerisation domain"/>
    <property type="match status" value="1"/>
</dbReference>
<comment type="subcellular location">
    <subcellularLocation>
        <location evidence="1">Membrane</location>
    </subcellularLocation>
</comment>
<dbReference type="Proteomes" id="UP000249123">
    <property type="component" value="Unassembled WGS sequence"/>
</dbReference>
<evidence type="ECO:0000256" key="3">
    <source>
        <dbReference type="ARBA" id="ARBA00023136"/>
    </source>
</evidence>
<evidence type="ECO:0000313" key="6">
    <source>
        <dbReference type="EMBL" id="RAN31662.1"/>
    </source>
</evidence>